<dbReference type="RefSeq" id="WP_058477942.1">
    <property type="nucleotide sequence ID" value="NZ_CAAAIO010000010.1"/>
</dbReference>
<dbReference type="EMBL" id="LNYZ01000020">
    <property type="protein sequence ID" value="KTD75714.1"/>
    <property type="molecule type" value="Genomic_DNA"/>
</dbReference>
<accession>A0A378L9P9</accession>
<organism evidence="4 6">
    <name type="scientific">Legionella steigerwaltii</name>
    <dbReference type="NCBI Taxonomy" id="460"/>
    <lineage>
        <taxon>Bacteria</taxon>
        <taxon>Pseudomonadati</taxon>
        <taxon>Pseudomonadota</taxon>
        <taxon>Gammaproteobacteria</taxon>
        <taxon>Legionellales</taxon>
        <taxon>Legionellaceae</taxon>
        <taxon>Legionella</taxon>
    </lineage>
</organism>
<reference evidence="4 6" key="2">
    <citation type="submission" date="2018-06" db="EMBL/GenBank/DDBJ databases">
        <authorList>
            <consortium name="Pathogen Informatics"/>
            <person name="Doyle S."/>
        </authorList>
    </citation>
    <scope>NUCLEOTIDE SEQUENCE [LARGE SCALE GENOMIC DNA]</scope>
    <source>
        <strain evidence="4 6">NCTC11991</strain>
    </source>
</reference>
<evidence type="ECO:0000256" key="1">
    <source>
        <dbReference type="SAM" id="Coils"/>
    </source>
</evidence>
<protein>
    <submittedName>
        <fullName evidence="4">Uncharacterized protein</fullName>
    </submittedName>
</protein>
<evidence type="ECO:0000313" key="5">
    <source>
        <dbReference type="Proteomes" id="UP000054820"/>
    </source>
</evidence>
<proteinExistence type="predicted"/>
<dbReference type="Proteomes" id="UP000255110">
    <property type="component" value="Unassembled WGS sequence"/>
</dbReference>
<feature type="coiled-coil region" evidence="1">
    <location>
        <begin position="231"/>
        <end position="308"/>
    </location>
</feature>
<evidence type="ECO:0000313" key="6">
    <source>
        <dbReference type="Proteomes" id="UP000255110"/>
    </source>
</evidence>
<feature type="region of interest" description="Disordered" evidence="2">
    <location>
        <begin position="802"/>
        <end position="853"/>
    </location>
</feature>
<name>A0A378L9P9_9GAMM</name>
<feature type="compositionally biased region" description="Basic and acidic residues" evidence="2">
    <location>
        <begin position="818"/>
        <end position="839"/>
    </location>
</feature>
<reference evidence="3 5" key="1">
    <citation type="submission" date="2015-11" db="EMBL/GenBank/DDBJ databases">
        <title>Genomic analysis of 38 Legionella species identifies large and diverse effector repertoires.</title>
        <authorList>
            <person name="Burstein D."/>
            <person name="Amaro F."/>
            <person name="Zusman T."/>
            <person name="Lifshitz Z."/>
            <person name="Cohen O."/>
            <person name="Gilbert J.A."/>
            <person name="Pupko T."/>
            <person name="Shuman H.A."/>
            <person name="Segal G."/>
        </authorList>
    </citation>
    <scope>NUCLEOTIDE SEQUENCE [LARGE SCALE GENOMIC DNA]</scope>
    <source>
        <strain evidence="3 5">SC-18-C9</strain>
    </source>
</reference>
<dbReference type="AlphaFoldDB" id="A0A378L9P9"/>
<evidence type="ECO:0000313" key="4">
    <source>
        <dbReference type="EMBL" id="STY23775.1"/>
    </source>
</evidence>
<dbReference type="EMBL" id="UGOY01000001">
    <property type="protein sequence ID" value="STY23775.1"/>
    <property type="molecule type" value="Genomic_DNA"/>
</dbReference>
<evidence type="ECO:0000256" key="2">
    <source>
        <dbReference type="SAM" id="MobiDB-lite"/>
    </source>
</evidence>
<dbReference type="OrthoDB" id="5654315at2"/>
<dbReference type="Proteomes" id="UP000054820">
    <property type="component" value="Unassembled WGS sequence"/>
</dbReference>
<keyword evidence="1" id="KW-0175">Coiled coil</keyword>
<sequence length="1035" mass="118024">MKTVVIELKRPGEFKEYTVNVSVTFDEDPFEFLDDADKPKDPTKELESIAQSIVAKKITSGELDLLAKKDEVRTHVLISGKKEGAFQVSYTLSDGIDHMNIPPLKPDISPSISIESALKNKFEAAKFTVECSSPEIKADQIWKLPTIREGILNLLQKDKESAAKAKVGRDLAQQKEEFLNGKEPRKPPEAIAFPALIKTIEKGDVYQEDAVKKLNALYGNKSLLEPTYSQIVIIEKAIDSLEQQLRKLRAREASLNDTISQDPRVVSFAQKNLHASREELQKTRTSLEKEISALREQLDSEKENEEREKIGAKPFFKEHVSDKYAQYTKYENTLEFTKQTMLTAFYNAAVDYYQQILKETEGNPEQRQAKIEELNESFAGIAKVDEYGNVNPTYKDLEKEPLKKVVAFTNGVLEKCNTGIFSARKLNCIQAQLQKANEHCANEYKKHYGDTIYKDKEQKMPFIMEKSWGRLKNISLNVNFESTLEHIIQSASDPEKLTRAWGKIPSGDAIVEQRSALGQAHTDMTNLDHKVKNFQRYLVLKDELDTKKALAQEQKKQIDAASESLNTTRDFIAKQIQDQPLEVQKYVLEHIDPNLAKSVFFLLPIDKREPLSEVLALDRIQAIHAESEINSLDKKHEILVDAIATAEDNLSQIKEEDIVEQLDQLRSALGEVRKSALDQRKLDKVTGRSKSYTENQSFVQDYVAFQKQLADATKILKQQIQEVTDKFDLLQGNASKEELLLFESLRQSLEDMKSSFDNTEYQRDNPVKNREELERLAGRAKSLHESLISEYERLDKVIKAQEAQREVQQPGIPPETQWQKEKRPPPRVTKEQPEGEPSAKRRKLHPSTPSDTIEFTVRERIKQIYNTYKEKVDADVLRLSNPEDQSIWSELFEPHKAGGKWQSVEAFKQEHSTEKEQKDAVQNANAVTSLGEIKALIENTNWKVRLGSLTGKEIKVGEESKKESKIVPPHIFRIYNQAIEGMKDPEKAAKAMEEINNIATKANSANVFKQLIRDEQTKDAYDAIAEYSVMRSSTP</sequence>
<gene>
    <name evidence="3" type="ORF">Lstg_2393</name>
    <name evidence="4" type="ORF">NCTC11991_02385</name>
</gene>
<keyword evidence="5" id="KW-1185">Reference proteome</keyword>
<evidence type="ECO:0000313" key="3">
    <source>
        <dbReference type="EMBL" id="KTD75714.1"/>
    </source>
</evidence>